<evidence type="ECO:0000256" key="6">
    <source>
        <dbReference type="ARBA" id="ARBA00022989"/>
    </source>
</evidence>
<sequence>MQISGAVQCESRHAYSGMLFTFARILKEEGLRALYKGLAPALLRQLSYGSLRIGLYEPLKALFTFSPKHELPAPVPIWQKMLAGASSGAIAAAICNPTDVLKIRMQAEYYFHVHYKSMYHAVKCILSTEGWKGLYKGWIPTTQRAAVVAVTELCTYDEVKQHLVTKKRCEDTTSTHLIASLITGWVSTFFSSPMDFVKTRLQGQPVGVDGKGLAYRGMVHCFVSSVRNEGVFSLWKGVWPHYLRRGPHLVITFISIEKLRNLFNQF</sequence>
<evidence type="ECO:0000256" key="2">
    <source>
        <dbReference type="ARBA" id="ARBA00006375"/>
    </source>
</evidence>
<comment type="subcellular location">
    <subcellularLocation>
        <location evidence="1">Membrane</location>
        <topology evidence="1">Multi-pass membrane protein</topology>
    </subcellularLocation>
</comment>
<evidence type="ECO:0000256" key="7">
    <source>
        <dbReference type="ARBA" id="ARBA00023136"/>
    </source>
</evidence>
<feature type="repeat" description="Solcar" evidence="8">
    <location>
        <begin position="1"/>
        <end position="62"/>
    </location>
</feature>
<accession>A0A6B2LCJ4</accession>
<dbReference type="PROSITE" id="PS50920">
    <property type="entry name" value="SOLCAR"/>
    <property type="match status" value="3"/>
</dbReference>
<evidence type="ECO:0000256" key="5">
    <source>
        <dbReference type="ARBA" id="ARBA00022737"/>
    </source>
</evidence>
<evidence type="ECO:0000313" key="10">
    <source>
        <dbReference type="EMBL" id="NDV34551.1"/>
    </source>
</evidence>
<keyword evidence="5" id="KW-0677">Repeat</keyword>
<evidence type="ECO:0000256" key="3">
    <source>
        <dbReference type="ARBA" id="ARBA00022448"/>
    </source>
</evidence>
<feature type="repeat" description="Solcar" evidence="8">
    <location>
        <begin position="75"/>
        <end position="162"/>
    </location>
</feature>
<dbReference type="PANTHER" id="PTHR45618">
    <property type="entry name" value="MITOCHONDRIAL DICARBOXYLATE CARRIER-RELATED"/>
    <property type="match status" value="1"/>
</dbReference>
<protein>
    <recommendedName>
        <fullName evidence="11">Mitochondrial carrier protein</fullName>
    </recommendedName>
</protein>
<feature type="repeat" description="Solcar" evidence="8">
    <location>
        <begin position="171"/>
        <end position="262"/>
    </location>
</feature>
<proteinExistence type="inferred from homology"/>
<evidence type="ECO:0000256" key="1">
    <source>
        <dbReference type="ARBA" id="ARBA00004141"/>
    </source>
</evidence>
<evidence type="ECO:0000256" key="9">
    <source>
        <dbReference type="RuleBase" id="RU000488"/>
    </source>
</evidence>
<keyword evidence="3 9" id="KW-0813">Transport</keyword>
<keyword evidence="7 8" id="KW-0472">Membrane</keyword>
<dbReference type="SUPFAM" id="SSF103506">
    <property type="entry name" value="Mitochondrial carrier"/>
    <property type="match status" value="1"/>
</dbReference>
<dbReference type="Pfam" id="PF00153">
    <property type="entry name" value="Mito_carr"/>
    <property type="match status" value="3"/>
</dbReference>
<dbReference type="EMBL" id="GIBP01005582">
    <property type="protein sequence ID" value="NDV34551.1"/>
    <property type="molecule type" value="Transcribed_RNA"/>
</dbReference>
<dbReference type="AlphaFoldDB" id="A0A6B2LCJ4"/>
<reference evidence="10" key="1">
    <citation type="journal article" date="2020" name="J. Eukaryot. Microbiol.">
        <title>De novo Sequencing, Assembly and Annotation of the Transcriptome for the Free-Living Testate Amoeba Arcella intermedia.</title>
        <authorList>
            <person name="Ribeiro G.M."/>
            <person name="Porfirio-Sousa A.L."/>
            <person name="Maurer-Alcala X.X."/>
            <person name="Katz L.A."/>
            <person name="Lahr D.J.G."/>
        </authorList>
    </citation>
    <scope>NUCLEOTIDE SEQUENCE</scope>
</reference>
<dbReference type="GO" id="GO:0016020">
    <property type="term" value="C:membrane"/>
    <property type="evidence" value="ECO:0007669"/>
    <property type="project" value="UniProtKB-SubCell"/>
</dbReference>
<dbReference type="InterPro" id="IPR018108">
    <property type="entry name" value="MCP_transmembrane"/>
</dbReference>
<keyword evidence="6" id="KW-1133">Transmembrane helix</keyword>
<dbReference type="InterPro" id="IPR023395">
    <property type="entry name" value="MCP_dom_sf"/>
</dbReference>
<dbReference type="InterPro" id="IPR050391">
    <property type="entry name" value="Mito_Metabolite_Transporter"/>
</dbReference>
<name>A0A6B2LCJ4_9EUKA</name>
<evidence type="ECO:0000256" key="4">
    <source>
        <dbReference type="ARBA" id="ARBA00022692"/>
    </source>
</evidence>
<keyword evidence="4 8" id="KW-0812">Transmembrane</keyword>
<evidence type="ECO:0000256" key="8">
    <source>
        <dbReference type="PROSITE-ProRule" id="PRU00282"/>
    </source>
</evidence>
<organism evidence="10">
    <name type="scientific">Arcella intermedia</name>
    <dbReference type="NCBI Taxonomy" id="1963864"/>
    <lineage>
        <taxon>Eukaryota</taxon>
        <taxon>Amoebozoa</taxon>
        <taxon>Tubulinea</taxon>
        <taxon>Elardia</taxon>
        <taxon>Arcellinida</taxon>
        <taxon>Sphaerothecina</taxon>
        <taxon>Arcellidae</taxon>
        <taxon>Arcella</taxon>
    </lineage>
</organism>
<dbReference type="Gene3D" id="1.50.40.10">
    <property type="entry name" value="Mitochondrial carrier domain"/>
    <property type="match status" value="1"/>
</dbReference>
<evidence type="ECO:0008006" key="11">
    <source>
        <dbReference type="Google" id="ProtNLM"/>
    </source>
</evidence>
<comment type="similarity">
    <text evidence="2 9">Belongs to the mitochondrial carrier (TC 2.A.29) family.</text>
</comment>